<dbReference type="EC" id="2.5.1.42" evidence="6"/>
<dbReference type="InterPro" id="IPR050475">
    <property type="entry name" value="Prenyltransferase_related"/>
</dbReference>
<dbReference type="PANTHER" id="PTHR42723">
    <property type="entry name" value="CHLOROPHYLL SYNTHASE"/>
    <property type="match status" value="1"/>
</dbReference>
<evidence type="ECO:0000256" key="1">
    <source>
        <dbReference type="ARBA" id="ARBA00004141"/>
    </source>
</evidence>
<organism evidence="6 7">
    <name type="scientific">Skeletonema marinoi</name>
    <dbReference type="NCBI Taxonomy" id="267567"/>
    <lineage>
        <taxon>Eukaryota</taxon>
        <taxon>Sar</taxon>
        <taxon>Stramenopiles</taxon>
        <taxon>Ochrophyta</taxon>
        <taxon>Bacillariophyta</taxon>
        <taxon>Coscinodiscophyceae</taxon>
        <taxon>Thalassiosirophycidae</taxon>
        <taxon>Thalassiosirales</taxon>
        <taxon>Skeletonemataceae</taxon>
        <taxon>Skeletonema</taxon>
        <taxon>Skeletonema marinoi-dohrnii complex</taxon>
    </lineage>
</organism>
<keyword evidence="3 5" id="KW-1133">Transmembrane helix</keyword>
<dbReference type="InterPro" id="IPR000537">
    <property type="entry name" value="UbiA_prenyltransferase"/>
</dbReference>
<keyword evidence="6" id="KW-0808">Transferase</keyword>
<evidence type="ECO:0000313" key="6">
    <source>
        <dbReference type="EMBL" id="KAK1735655.1"/>
    </source>
</evidence>
<dbReference type="Gene3D" id="1.10.357.140">
    <property type="entry name" value="UbiA prenyltransferase"/>
    <property type="match status" value="1"/>
</dbReference>
<dbReference type="GO" id="GO:0047295">
    <property type="term" value="F:geranylgeranylglycerol-phosphate geranylgeranyltransferase activity"/>
    <property type="evidence" value="ECO:0007669"/>
    <property type="project" value="UniProtKB-EC"/>
</dbReference>
<evidence type="ECO:0000256" key="2">
    <source>
        <dbReference type="ARBA" id="ARBA00022692"/>
    </source>
</evidence>
<keyword evidence="7" id="KW-1185">Reference proteome</keyword>
<dbReference type="Proteomes" id="UP001224775">
    <property type="component" value="Unassembled WGS sequence"/>
</dbReference>
<protein>
    <submittedName>
        <fullName evidence="6">Digeranylgeranylglyceryl phosphate synthase</fullName>
        <ecNumber evidence="6">2.5.1.42</ecNumber>
    </submittedName>
</protein>
<feature type="transmembrane region" description="Helical" evidence="5">
    <location>
        <begin position="168"/>
        <end position="187"/>
    </location>
</feature>
<feature type="transmembrane region" description="Helical" evidence="5">
    <location>
        <begin position="199"/>
        <end position="217"/>
    </location>
</feature>
<dbReference type="InterPro" id="IPR044878">
    <property type="entry name" value="UbiA_sf"/>
</dbReference>
<keyword evidence="2 5" id="KW-0812">Transmembrane</keyword>
<dbReference type="EMBL" id="JATAAI010000033">
    <property type="protein sequence ID" value="KAK1735655.1"/>
    <property type="molecule type" value="Genomic_DNA"/>
</dbReference>
<evidence type="ECO:0000256" key="3">
    <source>
        <dbReference type="ARBA" id="ARBA00022989"/>
    </source>
</evidence>
<evidence type="ECO:0000256" key="4">
    <source>
        <dbReference type="ARBA" id="ARBA00023136"/>
    </source>
</evidence>
<comment type="subcellular location">
    <subcellularLocation>
        <location evidence="1">Membrane</location>
        <topology evidence="1">Multi-pass membrane protein</topology>
    </subcellularLocation>
</comment>
<evidence type="ECO:0000313" key="7">
    <source>
        <dbReference type="Proteomes" id="UP001224775"/>
    </source>
</evidence>
<evidence type="ECO:0000256" key="5">
    <source>
        <dbReference type="SAM" id="Phobius"/>
    </source>
</evidence>
<comment type="caution">
    <text evidence="6">The sequence shown here is derived from an EMBL/GenBank/DDBJ whole genome shotgun (WGS) entry which is preliminary data.</text>
</comment>
<sequence>MSIFRYYYIIVALVTLRVEGSFSFNLQYNRISHHTHSSTTASGRVVTSLRRRKRTSLDHQDGRRHVINNNLSIAENCFGQTAKSYIRMMRPVTIIQAVGAFLVGRLVILTSSAASSSLIIKEVPDILTASISIYLSYGAGMAMNDCADVAIDSVHEDKQHRSVASETVSMRNASLFCVALSILSLIFSFCASCTGCNGFPLWSFFNLTVMALYALGLQRIFLVKNLMCGYLAIAPLIGASLLGGGASNLGGDVAGKLYKLALIGFPLQVAREILKDIEDVKVDEGTKKTLPLVIGERKSKWIAYSLVAVVNGTMLLSPYFWTMFKSTPNVYALSVVIGTPMYIWASVLPLSEGQKMLKKSIYVLLLGMITALLNQAR</sequence>
<proteinExistence type="predicted"/>
<feature type="transmembrane region" description="Helical" evidence="5">
    <location>
        <begin position="92"/>
        <end position="114"/>
    </location>
</feature>
<gene>
    <name evidence="6" type="ORF">QTG54_013818</name>
</gene>
<accession>A0AAD8XY79</accession>
<dbReference type="Pfam" id="PF01040">
    <property type="entry name" value="UbiA"/>
    <property type="match status" value="1"/>
</dbReference>
<name>A0AAD8XY79_9STRA</name>
<dbReference type="PANTHER" id="PTHR42723:SF1">
    <property type="entry name" value="CHLOROPHYLL SYNTHASE, CHLOROPLASTIC"/>
    <property type="match status" value="1"/>
</dbReference>
<feature type="transmembrane region" description="Helical" evidence="5">
    <location>
        <begin position="301"/>
        <end position="324"/>
    </location>
</feature>
<reference evidence="6" key="1">
    <citation type="submission" date="2023-06" db="EMBL/GenBank/DDBJ databases">
        <title>Survivors Of The Sea: Transcriptome response of Skeletonema marinoi to long-term dormancy.</title>
        <authorList>
            <person name="Pinder M.I.M."/>
            <person name="Kourtchenko O."/>
            <person name="Robertson E.K."/>
            <person name="Larsson T."/>
            <person name="Maumus F."/>
            <person name="Osuna-Cruz C.M."/>
            <person name="Vancaester E."/>
            <person name="Stenow R."/>
            <person name="Vandepoele K."/>
            <person name="Ploug H."/>
            <person name="Bruchert V."/>
            <person name="Godhe A."/>
            <person name="Topel M."/>
        </authorList>
    </citation>
    <scope>NUCLEOTIDE SEQUENCE</scope>
    <source>
        <strain evidence="6">R05AC</strain>
    </source>
</reference>
<feature type="transmembrane region" description="Helical" evidence="5">
    <location>
        <begin position="330"/>
        <end position="348"/>
    </location>
</feature>
<feature type="transmembrane region" description="Helical" evidence="5">
    <location>
        <begin position="126"/>
        <end position="147"/>
    </location>
</feature>
<dbReference type="AlphaFoldDB" id="A0AAD8XY79"/>
<keyword evidence="4 5" id="KW-0472">Membrane</keyword>
<dbReference type="GO" id="GO:0016020">
    <property type="term" value="C:membrane"/>
    <property type="evidence" value="ECO:0007669"/>
    <property type="project" value="UniProtKB-SubCell"/>
</dbReference>